<dbReference type="InterPro" id="IPR011009">
    <property type="entry name" value="Kinase-like_dom_sf"/>
</dbReference>
<dbReference type="AlphaFoldDB" id="A0A8S1CRK6"/>
<dbReference type="Pfam" id="PF22949">
    <property type="entry name" value="HRI2_3H"/>
    <property type="match status" value="1"/>
</dbReference>
<dbReference type="InterPro" id="IPR050339">
    <property type="entry name" value="CC_SR_Kinase"/>
</dbReference>
<evidence type="ECO:0000256" key="18">
    <source>
        <dbReference type="ARBA" id="ARBA00048977"/>
    </source>
</evidence>
<evidence type="ECO:0000256" key="10">
    <source>
        <dbReference type="ARBA" id="ARBA00023157"/>
    </source>
</evidence>
<comment type="similarity">
    <text evidence="12">Belongs to the protein kinase superfamily. Ser/Thr protein kinase family. GCN2 subfamily.</text>
</comment>
<evidence type="ECO:0000259" key="21">
    <source>
        <dbReference type="PROSITE" id="PS50011"/>
    </source>
</evidence>
<evidence type="ECO:0000256" key="5">
    <source>
        <dbReference type="ARBA" id="ARBA00022737"/>
    </source>
</evidence>
<evidence type="ECO:0000256" key="7">
    <source>
        <dbReference type="ARBA" id="ARBA00022777"/>
    </source>
</evidence>
<comment type="catalytic activity">
    <reaction evidence="17">
        <text>L-threonyl-[protein] + ATP = O-phospho-L-threonyl-[protein] + ADP + H(+)</text>
        <dbReference type="Rhea" id="RHEA:46608"/>
        <dbReference type="Rhea" id="RHEA-COMP:11060"/>
        <dbReference type="Rhea" id="RHEA-COMP:11605"/>
        <dbReference type="ChEBI" id="CHEBI:15378"/>
        <dbReference type="ChEBI" id="CHEBI:30013"/>
        <dbReference type="ChEBI" id="CHEBI:30616"/>
        <dbReference type="ChEBI" id="CHEBI:61977"/>
        <dbReference type="ChEBI" id="CHEBI:456216"/>
        <dbReference type="EC" id="2.7.11.1"/>
    </reaction>
    <physiologicalReaction direction="left-to-right" evidence="17">
        <dbReference type="Rhea" id="RHEA:46609"/>
    </physiologicalReaction>
</comment>
<dbReference type="EC" id="2.7.11.1" evidence="1"/>
<dbReference type="PROSITE" id="PS50011">
    <property type="entry name" value="PROTEIN_KINASE_DOM"/>
    <property type="match status" value="1"/>
</dbReference>
<dbReference type="InterPro" id="IPR017441">
    <property type="entry name" value="Protein_kinase_ATP_BS"/>
</dbReference>
<comment type="catalytic activity">
    <reaction evidence="18">
        <text>L-seryl-[protein] + ATP = O-phospho-L-seryl-[protein] + ADP + H(+)</text>
        <dbReference type="Rhea" id="RHEA:17989"/>
        <dbReference type="Rhea" id="RHEA-COMP:9863"/>
        <dbReference type="Rhea" id="RHEA-COMP:11604"/>
        <dbReference type="ChEBI" id="CHEBI:15378"/>
        <dbReference type="ChEBI" id="CHEBI:29999"/>
        <dbReference type="ChEBI" id="CHEBI:30616"/>
        <dbReference type="ChEBI" id="CHEBI:83421"/>
        <dbReference type="ChEBI" id="CHEBI:456216"/>
        <dbReference type="EC" id="2.7.11.1"/>
    </reaction>
    <physiologicalReaction direction="left-to-right" evidence="18">
        <dbReference type="Rhea" id="RHEA:17990"/>
    </physiologicalReaction>
</comment>
<dbReference type="Proteomes" id="UP000494165">
    <property type="component" value="Unassembled WGS sequence"/>
</dbReference>
<evidence type="ECO:0000313" key="22">
    <source>
        <dbReference type="EMBL" id="CAB3370826.1"/>
    </source>
</evidence>
<comment type="caution">
    <text evidence="22">The sequence shown here is derived from an EMBL/GenBank/DDBJ whole genome shotgun (WGS) entry which is preliminary data.</text>
</comment>
<dbReference type="InterPro" id="IPR000719">
    <property type="entry name" value="Prot_kinase_dom"/>
</dbReference>
<evidence type="ECO:0000256" key="4">
    <source>
        <dbReference type="ARBA" id="ARBA00022679"/>
    </source>
</evidence>
<keyword evidence="5" id="KW-0677">Repeat</keyword>
<keyword evidence="11" id="KW-0652">Protein synthesis inhibitor</keyword>
<evidence type="ECO:0000256" key="16">
    <source>
        <dbReference type="ARBA" id="ARBA00046654"/>
    </source>
</evidence>
<keyword evidence="8 19" id="KW-0067">ATP-binding</keyword>
<evidence type="ECO:0000256" key="1">
    <source>
        <dbReference type="ARBA" id="ARBA00012513"/>
    </source>
</evidence>
<evidence type="ECO:0000313" key="23">
    <source>
        <dbReference type="Proteomes" id="UP000494165"/>
    </source>
</evidence>
<dbReference type="OrthoDB" id="1405469at2759"/>
<dbReference type="PROSITE" id="PS00107">
    <property type="entry name" value="PROTEIN_KINASE_ATP"/>
    <property type="match status" value="1"/>
</dbReference>
<dbReference type="PANTHER" id="PTHR11042:SF160">
    <property type="entry name" value="EUKARYOTIC TRANSLATION INITIATION FACTOR 2-ALPHA KINASE 1"/>
    <property type="match status" value="1"/>
</dbReference>
<dbReference type="GO" id="GO:0005524">
    <property type="term" value="F:ATP binding"/>
    <property type="evidence" value="ECO:0007669"/>
    <property type="project" value="UniProtKB-UniRule"/>
</dbReference>
<feature type="region of interest" description="Disordered" evidence="20">
    <location>
        <begin position="306"/>
        <end position="328"/>
    </location>
</feature>
<keyword evidence="3" id="KW-0597">Phosphoprotein</keyword>
<dbReference type="GO" id="GO:0005634">
    <property type="term" value="C:nucleus"/>
    <property type="evidence" value="ECO:0007669"/>
    <property type="project" value="TreeGrafter"/>
</dbReference>
<dbReference type="Pfam" id="PF00069">
    <property type="entry name" value="Pkinase"/>
    <property type="match status" value="2"/>
</dbReference>
<evidence type="ECO:0000256" key="6">
    <source>
        <dbReference type="ARBA" id="ARBA00022741"/>
    </source>
</evidence>
<gene>
    <name evidence="22" type="ORF">CLODIP_2_CD09763</name>
</gene>
<keyword evidence="4" id="KW-0808">Transferase</keyword>
<evidence type="ECO:0000256" key="19">
    <source>
        <dbReference type="PROSITE-ProRule" id="PRU10141"/>
    </source>
</evidence>
<keyword evidence="6 19" id="KW-0547">Nucleotide-binding</keyword>
<sequence length="654" mass="73923">MDSGTPEDVDIVTIKTFDDGQREDDNIDNIIVKLGSDVDAAASLGRSHIIPNVLISCLLETLCSFLETDSVKAKMLNDAIIKLLKASKLTDDSITSHVTKDYTQDYKHRLKKLVDAAIKQIKNNTISDTSIALLTQKVNQCYEQEEDDSPVPQSRLLKEFTDFEFLGSGGFAKVFAVKNELDGQKYAVKKSVFKNHNVAKMLQEVKVLAKLNNPNIVKYYCAWTEPKSKFVIDVLHAAEKRKRERVEPTPNDDTVKETIESAKEGTETESSTTETNETETVKGETEEEDTSLDIVFREEMRCSGASSPVSLMNTDDEEETCKGPHCNASREDSRSEYVIFAPAEEETKEEDEKTSCDQKTAVVPVKSQANVKHFFLFIQMELCKTTLRKWIDTRREDIYDGSAVSHLLFKESLNFYSQLIGALEYLHDKKIVHHDIKPSNIFIGDQGIKLADFGLACQYESSKVKNHTCFGTHSYAAPEQLAGGLCNFKSDIYSSGIVLAELLLPKISTGHERMEIISALRNKNRAPELIMKRNPEWGQLIEWTTNSNPKNRPTAKLLNSRVTSLITQWNRKTPTPKYEKDPPGVNVGSRRVQSSNEPQPQQLFAFCCTLQIDESTGAEEISRLKTEIERLQRRNSELEELVRYPVVLNWQKLI</sequence>
<feature type="region of interest" description="Disordered" evidence="20">
    <location>
        <begin position="572"/>
        <end position="598"/>
    </location>
</feature>
<keyword evidence="2" id="KW-0723">Serine/threonine-protein kinase</keyword>
<keyword evidence="9" id="KW-0832">Ubl conjugation</keyword>
<evidence type="ECO:0000256" key="2">
    <source>
        <dbReference type="ARBA" id="ARBA00022527"/>
    </source>
</evidence>
<dbReference type="PROSITE" id="PS00108">
    <property type="entry name" value="PROTEIN_KINASE_ST"/>
    <property type="match status" value="1"/>
</dbReference>
<evidence type="ECO:0000256" key="20">
    <source>
        <dbReference type="SAM" id="MobiDB-lite"/>
    </source>
</evidence>
<feature type="region of interest" description="Disordered" evidence="20">
    <location>
        <begin position="241"/>
        <end position="289"/>
    </location>
</feature>
<dbReference type="Gene3D" id="1.10.510.10">
    <property type="entry name" value="Transferase(Phosphotransferase) domain 1"/>
    <property type="match status" value="1"/>
</dbReference>
<dbReference type="InterPro" id="IPR054521">
    <property type="entry name" value="HRI2_3H"/>
</dbReference>
<evidence type="ECO:0000256" key="13">
    <source>
        <dbReference type="ARBA" id="ARBA00040433"/>
    </source>
</evidence>
<name>A0A8S1CRK6_9INSE</name>
<evidence type="ECO:0000256" key="14">
    <source>
        <dbReference type="ARBA" id="ARBA00042456"/>
    </source>
</evidence>
<keyword evidence="10" id="KW-1015">Disulfide bond</keyword>
<evidence type="ECO:0000256" key="15">
    <source>
        <dbReference type="ARBA" id="ARBA00042914"/>
    </source>
</evidence>
<dbReference type="GO" id="GO:0004694">
    <property type="term" value="F:eukaryotic translation initiation factor 2alpha kinase activity"/>
    <property type="evidence" value="ECO:0007669"/>
    <property type="project" value="TreeGrafter"/>
</dbReference>
<evidence type="ECO:0000256" key="11">
    <source>
        <dbReference type="ARBA" id="ARBA00023193"/>
    </source>
</evidence>
<comment type="subunit">
    <text evidence="16">Synthesized in an inactive form that binds to the N-terminal domain of CDC37. Has to be associated with a multiprotein complex containing Hsp90, CDC37 and PPP5C for maturation and activation by autophosphorylation. The phosphatase PPP5C modulates this activation. Homodimer; homodimerizes in presence of heme, forming a disulfide-linked inactive homodimer. Interacts with DELE1; binds both to full-length DELE1 and processed form of DELE1 (S-DELE1) in response to stress, leading to activate its protein kinase activity and trigger the integrated stress response (ISR).</text>
</comment>
<dbReference type="SMART" id="SM00220">
    <property type="entry name" value="S_TKc"/>
    <property type="match status" value="1"/>
</dbReference>
<evidence type="ECO:0000256" key="3">
    <source>
        <dbReference type="ARBA" id="ARBA00022553"/>
    </source>
</evidence>
<dbReference type="EMBL" id="CADEPI010000055">
    <property type="protein sequence ID" value="CAB3370826.1"/>
    <property type="molecule type" value="Genomic_DNA"/>
</dbReference>
<dbReference type="PANTHER" id="PTHR11042">
    <property type="entry name" value="EUKARYOTIC TRANSLATION INITIATION FACTOR 2-ALPHA KINASE EIF2-ALPHA KINASE -RELATED"/>
    <property type="match status" value="1"/>
</dbReference>
<evidence type="ECO:0000256" key="9">
    <source>
        <dbReference type="ARBA" id="ARBA00022843"/>
    </source>
</evidence>
<evidence type="ECO:0000256" key="8">
    <source>
        <dbReference type="ARBA" id="ARBA00022840"/>
    </source>
</evidence>
<protein>
    <recommendedName>
        <fullName evidence="13">Eukaryotic translation initiation factor 2-alpha kinase 1</fullName>
        <ecNumber evidence="1">2.7.11.1</ecNumber>
    </recommendedName>
    <alternativeName>
        <fullName evidence="15">Heme-regulated eukaryotic initiation factor eIF-2-alpha kinase</fullName>
    </alternativeName>
    <alternativeName>
        <fullName evidence="14">Hemin-sensitive initiation factor 2-alpha kinase</fullName>
    </alternativeName>
</protein>
<proteinExistence type="inferred from homology"/>
<keyword evidence="23" id="KW-1185">Reference proteome</keyword>
<dbReference type="SUPFAM" id="SSF56112">
    <property type="entry name" value="Protein kinase-like (PK-like)"/>
    <property type="match status" value="1"/>
</dbReference>
<keyword evidence="7" id="KW-0418">Kinase</keyword>
<feature type="domain" description="Protein kinase" evidence="21">
    <location>
        <begin position="160"/>
        <end position="566"/>
    </location>
</feature>
<dbReference type="InterPro" id="IPR008271">
    <property type="entry name" value="Ser/Thr_kinase_AS"/>
</dbReference>
<feature type="compositionally biased region" description="Basic and acidic residues" evidence="20">
    <location>
        <begin position="253"/>
        <end position="266"/>
    </location>
</feature>
<dbReference type="GO" id="GO:0005737">
    <property type="term" value="C:cytoplasm"/>
    <property type="evidence" value="ECO:0007669"/>
    <property type="project" value="TreeGrafter"/>
</dbReference>
<accession>A0A8S1CRK6</accession>
<reference evidence="22 23" key="1">
    <citation type="submission" date="2020-04" db="EMBL/GenBank/DDBJ databases">
        <authorList>
            <person name="Alioto T."/>
            <person name="Alioto T."/>
            <person name="Gomez Garrido J."/>
        </authorList>
    </citation>
    <scope>NUCLEOTIDE SEQUENCE [LARGE SCALE GENOMIC DNA]</scope>
</reference>
<feature type="binding site" evidence="19">
    <location>
        <position position="194"/>
    </location>
    <ligand>
        <name>ATP</name>
        <dbReference type="ChEBI" id="CHEBI:30616"/>
    </ligand>
</feature>
<evidence type="ECO:0000256" key="12">
    <source>
        <dbReference type="ARBA" id="ARBA00037982"/>
    </source>
</evidence>
<organism evidence="22 23">
    <name type="scientific">Cloeon dipterum</name>
    <dbReference type="NCBI Taxonomy" id="197152"/>
    <lineage>
        <taxon>Eukaryota</taxon>
        <taxon>Metazoa</taxon>
        <taxon>Ecdysozoa</taxon>
        <taxon>Arthropoda</taxon>
        <taxon>Hexapoda</taxon>
        <taxon>Insecta</taxon>
        <taxon>Pterygota</taxon>
        <taxon>Palaeoptera</taxon>
        <taxon>Ephemeroptera</taxon>
        <taxon>Pisciforma</taxon>
        <taxon>Baetidae</taxon>
        <taxon>Cloeon</taxon>
    </lineage>
</organism>
<evidence type="ECO:0000256" key="17">
    <source>
        <dbReference type="ARBA" id="ARBA00048659"/>
    </source>
</evidence>
<dbReference type="GO" id="GO:0017148">
    <property type="term" value="P:negative regulation of translation"/>
    <property type="evidence" value="ECO:0007669"/>
    <property type="project" value="UniProtKB-KW"/>
</dbReference>
<dbReference type="Gene3D" id="3.30.200.20">
    <property type="entry name" value="Phosphorylase Kinase, domain 1"/>
    <property type="match status" value="1"/>
</dbReference>